<dbReference type="Proteomes" id="UP000288429">
    <property type="component" value="Unassembled WGS sequence"/>
</dbReference>
<dbReference type="PANTHER" id="PTHR45033">
    <property type="match status" value="1"/>
</dbReference>
<dbReference type="PANTHER" id="PTHR45033:SF3">
    <property type="entry name" value="DEHYDROGENASE, PUTATIVE (AFU_ORTHOLOGUE AFUA_2G13270)-RELATED"/>
    <property type="match status" value="1"/>
</dbReference>
<dbReference type="GO" id="GO:0016491">
    <property type="term" value="F:oxidoreductase activity"/>
    <property type="evidence" value="ECO:0007669"/>
    <property type="project" value="InterPro"/>
</dbReference>
<proteinExistence type="predicted"/>
<dbReference type="CDD" id="cd08276">
    <property type="entry name" value="MDR7"/>
    <property type="match status" value="1"/>
</dbReference>
<dbReference type="EMBL" id="NIZV01000262">
    <property type="protein sequence ID" value="RSL97118.1"/>
    <property type="molecule type" value="Genomic_DNA"/>
</dbReference>
<dbReference type="Pfam" id="PF00107">
    <property type="entry name" value="ADH_zinc_N"/>
    <property type="match status" value="1"/>
</dbReference>
<dbReference type="FunFam" id="3.40.50.720:FF:000481">
    <property type="entry name" value="Alcohol dehydrogenase, variant"/>
    <property type="match status" value="1"/>
</dbReference>
<reference evidence="2 3" key="1">
    <citation type="submission" date="2017-06" db="EMBL/GenBank/DDBJ databases">
        <title>Cmopartive genomic analysis of Ambrosia Fusariam Clade fungi.</title>
        <authorList>
            <person name="Stajich J.E."/>
            <person name="Carrillo J."/>
            <person name="Kijimoto T."/>
            <person name="Eskalen A."/>
            <person name="O'Donnell K."/>
            <person name="Kasson M."/>
        </authorList>
    </citation>
    <scope>NUCLEOTIDE SEQUENCE [LARGE SCALE GENOMIC DNA]</scope>
    <source>
        <strain evidence="2 3">NRRL 20438</strain>
    </source>
</reference>
<dbReference type="Pfam" id="PF08240">
    <property type="entry name" value="ADH_N"/>
    <property type="match status" value="1"/>
</dbReference>
<name>A0A428T508_9HYPO</name>
<sequence>MFRISKELRAAMPRVLHLGKAEGKPGQVYYPLQLRETEKPVPGENEVLVRLKAAALNHRDLFVRQHQYPAISLEHPMLSDGYGVITELGRGVSNNSLLLGENVLLTPMRGWISDPAGPEDRSKWSITGSTRLYDVGTAQDYVCVHQDEVVPAPKHLSAVEGAALPLVGLTAWRALTTKAAIQPGQNVLITGIGGGVALSALQFSSAMGVNVFFTSGSQEKLDRARNLGAQGGAVYKAEDWEADIRQQLPSSRPFIDAVIDGAGGDIVSKAVRLLKPGGVIVQYGMTISPKMSWTMPAVLLNAELKGTTMGSRQEFRDMVAFVDRMGIRPVISRTVQGLSNLREIDGLFEDMKAGRQMGKLVIEIEDQSSPRI</sequence>
<dbReference type="InterPro" id="IPR011032">
    <property type="entry name" value="GroES-like_sf"/>
</dbReference>
<dbReference type="Gene3D" id="3.40.50.720">
    <property type="entry name" value="NAD(P)-binding Rossmann-like Domain"/>
    <property type="match status" value="1"/>
</dbReference>
<gene>
    <name evidence="2" type="ORF">CDV31_013186</name>
</gene>
<keyword evidence="3" id="KW-1185">Reference proteome</keyword>
<accession>A0A428T508</accession>
<comment type="caution">
    <text evidence="2">The sequence shown here is derived from an EMBL/GenBank/DDBJ whole genome shotgun (WGS) entry which is preliminary data.</text>
</comment>
<protein>
    <recommendedName>
        <fullName evidence="1">Enoyl reductase (ER) domain-containing protein</fullName>
    </recommendedName>
</protein>
<evidence type="ECO:0000313" key="3">
    <source>
        <dbReference type="Proteomes" id="UP000288429"/>
    </source>
</evidence>
<dbReference type="SUPFAM" id="SSF50129">
    <property type="entry name" value="GroES-like"/>
    <property type="match status" value="1"/>
</dbReference>
<evidence type="ECO:0000259" key="1">
    <source>
        <dbReference type="SMART" id="SM00829"/>
    </source>
</evidence>
<dbReference type="InterPro" id="IPR020843">
    <property type="entry name" value="ER"/>
</dbReference>
<feature type="domain" description="Enoyl reductase (ER)" evidence="1">
    <location>
        <begin position="23"/>
        <end position="362"/>
    </location>
</feature>
<dbReference type="InterPro" id="IPR052711">
    <property type="entry name" value="Zinc_ADH-like"/>
</dbReference>
<organism evidence="2 3">
    <name type="scientific">Fusarium ambrosium</name>
    <dbReference type="NCBI Taxonomy" id="131363"/>
    <lineage>
        <taxon>Eukaryota</taxon>
        <taxon>Fungi</taxon>
        <taxon>Dikarya</taxon>
        <taxon>Ascomycota</taxon>
        <taxon>Pezizomycotina</taxon>
        <taxon>Sordariomycetes</taxon>
        <taxon>Hypocreomycetidae</taxon>
        <taxon>Hypocreales</taxon>
        <taxon>Nectriaceae</taxon>
        <taxon>Fusarium</taxon>
        <taxon>Fusarium solani species complex</taxon>
    </lineage>
</organism>
<evidence type="ECO:0000313" key="2">
    <source>
        <dbReference type="EMBL" id="RSL97118.1"/>
    </source>
</evidence>
<dbReference type="SUPFAM" id="SSF51735">
    <property type="entry name" value="NAD(P)-binding Rossmann-fold domains"/>
    <property type="match status" value="1"/>
</dbReference>
<dbReference type="Gene3D" id="3.90.180.10">
    <property type="entry name" value="Medium-chain alcohol dehydrogenases, catalytic domain"/>
    <property type="match status" value="1"/>
</dbReference>
<dbReference type="InterPro" id="IPR013149">
    <property type="entry name" value="ADH-like_C"/>
</dbReference>
<dbReference type="InterPro" id="IPR013154">
    <property type="entry name" value="ADH-like_N"/>
</dbReference>
<dbReference type="SMART" id="SM00829">
    <property type="entry name" value="PKS_ER"/>
    <property type="match status" value="1"/>
</dbReference>
<dbReference type="AlphaFoldDB" id="A0A428T508"/>
<dbReference type="InterPro" id="IPR036291">
    <property type="entry name" value="NAD(P)-bd_dom_sf"/>
</dbReference>